<dbReference type="KEGG" id="arue:QQX03_00875"/>
<dbReference type="EMBL" id="CP127221">
    <property type="protein sequence ID" value="WIW95693.1"/>
    <property type="molecule type" value="Genomic_DNA"/>
</dbReference>
<reference evidence="1 2" key="1">
    <citation type="submission" date="2023-06" db="EMBL/GenBank/DDBJ databases">
        <title>Altererythrobacter rubellus NBRC 112769 genome.</title>
        <authorList>
            <person name="Zhang K."/>
        </authorList>
    </citation>
    <scope>NUCLEOTIDE SEQUENCE [LARGE SCALE GENOMIC DNA]</scope>
    <source>
        <strain evidence="1 2">NBRC 112769</strain>
    </source>
</reference>
<evidence type="ECO:0000313" key="1">
    <source>
        <dbReference type="EMBL" id="WIW95693.1"/>
    </source>
</evidence>
<dbReference type="RefSeq" id="WP_285976008.1">
    <property type="nucleotide sequence ID" value="NZ_CP127221.1"/>
</dbReference>
<accession>A0A9Y2F513</accession>
<protein>
    <submittedName>
        <fullName evidence="1">Uncharacterized protein</fullName>
    </submittedName>
</protein>
<keyword evidence="2" id="KW-1185">Reference proteome</keyword>
<sequence length="156" mass="16993">MSEALERFEAEWLPRLNTGARTSFHHGLTPPDAGLHSAVADTFVSELGFTPIGFNWELLDAHGDADSPRSAVGELTKAIANDISNPSKEWLGSTAASRCAQDLLAAFDRTSLTVVSNRYDGLWNPISRTSVEWGFVCFDDRQIALILIAEQGTEQG</sequence>
<organism evidence="1 2">
    <name type="scientific">Altererythrobacter rubellus</name>
    <dbReference type="NCBI Taxonomy" id="2173831"/>
    <lineage>
        <taxon>Bacteria</taxon>
        <taxon>Pseudomonadati</taxon>
        <taxon>Pseudomonadota</taxon>
        <taxon>Alphaproteobacteria</taxon>
        <taxon>Sphingomonadales</taxon>
        <taxon>Erythrobacteraceae</taxon>
        <taxon>Altererythrobacter</taxon>
    </lineage>
</organism>
<proteinExistence type="predicted"/>
<dbReference type="Proteomes" id="UP001231445">
    <property type="component" value="Chromosome"/>
</dbReference>
<evidence type="ECO:0000313" key="2">
    <source>
        <dbReference type="Proteomes" id="UP001231445"/>
    </source>
</evidence>
<dbReference type="AlphaFoldDB" id="A0A9Y2F513"/>
<name>A0A9Y2F513_9SPHN</name>
<gene>
    <name evidence="1" type="ORF">QQX03_00875</name>
</gene>